<keyword evidence="4" id="KW-0272">Extracellular matrix</keyword>
<evidence type="ECO:0000313" key="10">
    <source>
        <dbReference type="Proteomes" id="UP001174136"/>
    </source>
</evidence>
<feature type="region of interest" description="Disordered" evidence="8">
    <location>
        <begin position="73"/>
        <end position="101"/>
    </location>
</feature>
<sequence length="255" mass="27987">MPIEVQIHEGEPEGQSAGRTGPVQDTSSLSDFDNVVKLFLPVRPCLSSSSLLIFLNNKKAECAEHQVAAELPDRLPPLRSNPSLSLTSTAPTSVKLSSASSRRPSRKKTYFLQARGMGGLPVVLLLCSFHAFTAVVQAQQTEARETSDITLPTMTPACKEQKYPCTRMYSVHRPMKKCVGSMCFYSVPRVYIINKEICTRILCDDDEFLQGSYPDGRGAFRGQRIRNTVRIAVATSKPGQTRPDGANMVAYTTGP</sequence>
<keyword evidence="10" id="KW-1185">Reference proteome</keyword>
<dbReference type="PANTHER" id="PTHR16485">
    <property type="entry name" value="MICROFIBRILLAR-ASSOCIATED PROTEIN 2"/>
    <property type="match status" value="1"/>
</dbReference>
<evidence type="ECO:0000256" key="4">
    <source>
        <dbReference type="ARBA" id="ARBA00022530"/>
    </source>
</evidence>
<feature type="region of interest" description="Disordered" evidence="8">
    <location>
        <begin position="1"/>
        <end position="26"/>
    </location>
</feature>
<evidence type="ECO:0000313" key="9">
    <source>
        <dbReference type="EMBL" id="KAK0135283.1"/>
    </source>
</evidence>
<dbReference type="EMBL" id="JAOPHQ010005443">
    <property type="protein sequence ID" value="KAK0135283.1"/>
    <property type="molecule type" value="Genomic_DNA"/>
</dbReference>
<protein>
    <submittedName>
        <fullName evidence="9">Microfibrillar-associated protein 2</fullName>
    </submittedName>
</protein>
<accession>A0AA47M7V2</accession>
<dbReference type="Pfam" id="PF05507">
    <property type="entry name" value="MAGP"/>
    <property type="match status" value="1"/>
</dbReference>
<dbReference type="AlphaFoldDB" id="A0AA47M7V2"/>
<keyword evidence="3" id="KW-0964">Secreted</keyword>
<feature type="compositionally biased region" description="Basic and acidic residues" evidence="8">
    <location>
        <begin position="1"/>
        <end position="11"/>
    </location>
</feature>
<evidence type="ECO:0000256" key="7">
    <source>
        <dbReference type="ARBA" id="ARBA00023180"/>
    </source>
</evidence>
<dbReference type="GO" id="GO:0048048">
    <property type="term" value="P:embryonic eye morphogenesis"/>
    <property type="evidence" value="ECO:0007669"/>
    <property type="project" value="TreeGrafter"/>
</dbReference>
<dbReference type="InterPro" id="IPR008673">
    <property type="entry name" value="MAGP"/>
</dbReference>
<proteinExistence type="inferred from homology"/>
<evidence type="ECO:0000256" key="3">
    <source>
        <dbReference type="ARBA" id="ARBA00022525"/>
    </source>
</evidence>
<evidence type="ECO:0000256" key="1">
    <source>
        <dbReference type="ARBA" id="ARBA00004498"/>
    </source>
</evidence>
<evidence type="ECO:0000256" key="5">
    <source>
        <dbReference type="ARBA" id="ARBA00022729"/>
    </source>
</evidence>
<comment type="caution">
    <text evidence="9">The sequence shown here is derived from an EMBL/GenBank/DDBJ whole genome shotgun (WGS) entry which is preliminary data.</text>
</comment>
<dbReference type="PANTHER" id="PTHR16485:SF3">
    <property type="entry name" value="MICROFIBRILLAR-ASSOCIATED PROTEIN 2"/>
    <property type="match status" value="1"/>
</dbReference>
<keyword evidence="7" id="KW-0325">Glycoprotein</keyword>
<reference evidence="9" key="1">
    <citation type="journal article" date="2023" name="Front. Mar. Sci.">
        <title>A new Merluccius polli reference genome to investigate the effects of global change in West African waters.</title>
        <authorList>
            <person name="Mateo J.L."/>
            <person name="Blanco-Fernandez C."/>
            <person name="Garcia-Vazquez E."/>
            <person name="Machado-Schiaffino G."/>
        </authorList>
    </citation>
    <scope>NUCLEOTIDE SEQUENCE</scope>
    <source>
        <strain evidence="9">C29</strain>
        <tissue evidence="9">Fin</tissue>
    </source>
</reference>
<keyword evidence="6" id="KW-1015">Disulfide bond</keyword>
<comment type="subcellular location">
    <subcellularLocation>
        <location evidence="1">Secreted</location>
        <location evidence="1">Extracellular space</location>
        <location evidence="1">Extracellular matrix</location>
    </subcellularLocation>
</comment>
<name>A0AA47M7V2_MERPO</name>
<comment type="similarity">
    <text evidence="2">Belongs to the MFAP family.</text>
</comment>
<evidence type="ECO:0000256" key="2">
    <source>
        <dbReference type="ARBA" id="ARBA00005317"/>
    </source>
</evidence>
<evidence type="ECO:0000256" key="6">
    <source>
        <dbReference type="ARBA" id="ARBA00023157"/>
    </source>
</evidence>
<feature type="compositionally biased region" description="Low complexity" evidence="8">
    <location>
        <begin position="77"/>
        <end position="101"/>
    </location>
</feature>
<keyword evidence="5" id="KW-0732">Signal</keyword>
<dbReference type="Proteomes" id="UP001174136">
    <property type="component" value="Unassembled WGS sequence"/>
</dbReference>
<dbReference type="GO" id="GO:0001527">
    <property type="term" value="C:microfibril"/>
    <property type="evidence" value="ECO:0007669"/>
    <property type="project" value="InterPro"/>
</dbReference>
<evidence type="ECO:0000256" key="8">
    <source>
        <dbReference type="SAM" id="MobiDB-lite"/>
    </source>
</evidence>
<organism evidence="9 10">
    <name type="scientific">Merluccius polli</name>
    <name type="common">Benguela hake</name>
    <name type="synonym">Merluccius cadenati</name>
    <dbReference type="NCBI Taxonomy" id="89951"/>
    <lineage>
        <taxon>Eukaryota</taxon>
        <taxon>Metazoa</taxon>
        <taxon>Chordata</taxon>
        <taxon>Craniata</taxon>
        <taxon>Vertebrata</taxon>
        <taxon>Euteleostomi</taxon>
        <taxon>Actinopterygii</taxon>
        <taxon>Neopterygii</taxon>
        <taxon>Teleostei</taxon>
        <taxon>Neoteleostei</taxon>
        <taxon>Acanthomorphata</taxon>
        <taxon>Zeiogadaria</taxon>
        <taxon>Gadariae</taxon>
        <taxon>Gadiformes</taxon>
        <taxon>Gadoidei</taxon>
        <taxon>Merlucciidae</taxon>
        <taxon>Merluccius</taxon>
    </lineage>
</organism>
<gene>
    <name evidence="9" type="primary">MFAP2</name>
    <name evidence="9" type="ORF">N1851_028869</name>
</gene>